<dbReference type="SUPFAM" id="SSF56784">
    <property type="entry name" value="HAD-like"/>
    <property type="match status" value="1"/>
</dbReference>
<evidence type="ECO:0000256" key="6">
    <source>
        <dbReference type="ARBA" id="ARBA00022967"/>
    </source>
</evidence>
<dbReference type="InterPro" id="IPR018303">
    <property type="entry name" value="ATPase_P-typ_P_site"/>
</dbReference>
<feature type="transmembrane region" description="Helical" evidence="9">
    <location>
        <begin position="834"/>
        <end position="855"/>
    </location>
</feature>
<feature type="transmembrane region" description="Helical" evidence="9">
    <location>
        <begin position="254"/>
        <end position="273"/>
    </location>
</feature>
<evidence type="ECO:0000256" key="4">
    <source>
        <dbReference type="ARBA" id="ARBA00022741"/>
    </source>
</evidence>
<organism evidence="11 12">
    <name type="scientific">Benzoatithermus flavus</name>
    <dbReference type="NCBI Taxonomy" id="3108223"/>
    <lineage>
        <taxon>Bacteria</taxon>
        <taxon>Pseudomonadati</taxon>
        <taxon>Pseudomonadota</taxon>
        <taxon>Alphaproteobacteria</taxon>
        <taxon>Geminicoccales</taxon>
        <taxon>Geminicoccaceae</taxon>
        <taxon>Benzoatithermus</taxon>
    </lineage>
</organism>
<feature type="transmembrane region" description="Helical" evidence="9">
    <location>
        <begin position="730"/>
        <end position="751"/>
    </location>
</feature>
<dbReference type="InterPro" id="IPR059000">
    <property type="entry name" value="ATPase_P-type_domA"/>
</dbReference>
<dbReference type="SFLD" id="SFLDS00003">
    <property type="entry name" value="Haloacid_Dehalogenase"/>
    <property type="match status" value="1"/>
</dbReference>
<evidence type="ECO:0000256" key="7">
    <source>
        <dbReference type="ARBA" id="ARBA00022989"/>
    </source>
</evidence>
<dbReference type="PANTHER" id="PTHR43294">
    <property type="entry name" value="SODIUM/POTASSIUM-TRANSPORTING ATPASE SUBUNIT ALPHA"/>
    <property type="match status" value="1"/>
</dbReference>
<dbReference type="SUPFAM" id="SSF81660">
    <property type="entry name" value="Metal cation-transporting ATPase, ATP-binding domain N"/>
    <property type="match status" value="1"/>
</dbReference>
<keyword evidence="6" id="KW-1278">Translocase</keyword>
<dbReference type="SUPFAM" id="SSF81665">
    <property type="entry name" value="Calcium ATPase, transmembrane domain M"/>
    <property type="match status" value="1"/>
</dbReference>
<dbReference type="PROSITE" id="PS00154">
    <property type="entry name" value="ATPASE_E1_E2"/>
    <property type="match status" value="1"/>
</dbReference>
<feature type="transmembrane region" description="Helical" evidence="9">
    <location>
        <begin position="285"/>
        <end position="308"/>
    </location>
</feature>
<dbReference type="InterPro" id="IPR008250">
    <property type="entry name" value="ATPase_P-typ_transduc_dom_A_sf"/>
</dbReference>
<dbReference type="PRINTS" id="PR00120">
    <property type="entry name" value="HATPASE"/>
</dbReference>
<dbReference type="InterPro" id="IPR036412">
    <property type="entry name" value="HAD-like_sf"/>
</dbReference>
<evidence type="ECO:0000256" key="9">
    <source>
        <dbReference type="SAM" id="Phobius"/>
    </source>
</evidence>
<dbReference type="InterPro" id="IPR023214">
    <property type="entry name" value="HAD_sf"/>
</dbReference>
<keyword evidence="4" id="KW-0547">Nucleotide-binding</keyword>
<evidence type="ECO:0000313" key="12">
    <source>
        <dbReference type="Proteomes" id="UP001375743"/>
    </source>
</evidence>
<dbReference type="InterPro" id="IPR050510">
    <property type="entry name" value="Cation_transp_ATPase_P-type"/>
</dbReference>
<dbReference type="InterPro" id="IPR023299">
    <property type="entry name" value="ATPase_P-typ_cyto_dom_N"/>
</dbReference>
<feature type="domain" description="Cation-transporting P-type ATPase N-terminal" evidence="10">
    <location>
        <begin position="13"/>
        <end position="86"/>
    </location>
</feature>
<evidence type="ECO:0000313" key="11">
    <source>
        <dbReference type="EMBL" id="MEK0085846.1"/>
    </source>
</evidence>
<dbReference type="Pfam" id="PF00689">
    <property type="entry name" value="Cation_ATPase_C"/>
    <property type="match status" value="1"/>
</dbReference>
<dbReference type="Pfam" id="PF00690">
    <property type="entry name" value="Cation_ATPase_N"/>
    <property type="match status" value="1"/>
</dbReference>
<protein>
    <submittedName>
        <fullName evidence="11">HAD-IC family P-type ATPase</fullName>
    </submittedName>
</protein>
<keyword evidence="7 9" id="KW-1133">Transmembrane helix</keyword>
<feature type="transmembrane region" description="Helical" evidence="9">
    <location>
        <begin position="58"/>
        <end position="81"/>
    </location>
</feature>
<dbReference type="InterPro" id="IPR004014">
    <property type="entry name" value="ATPase_P-typ_cation-transptr_N"/>
</dbReference>
<evidence type="ECO:0000256" key="8">
    <source>
        <dbReference type="ARBA" id="ARBA00023136"/>
    </source>
</evidence>
<dbReference type="InterPro" id="IPR006068">
    <property type="entry name" value="ATPase_P-typ_cation-transptr_C"/>
</dbReference>
<dbReference type="Gene3D" id="2.70.150.10">
    <property type="entry name" value="Calcium-transporting ATPase, cytoplasmic transduction domain A"/>
    <property type="match status" value="1"/>
</dbReference>
<dbReference type="Pfam" id="PF08282">
    <property type="entry name" value="Hydrolase_3"/>
    <property type="match status" value="1"/>
</dbReference>
<evidence type="ECO:0000259" key="10">
    <source>
        <dbReference type="SMART" id="SM00831"/>
    </source>
</evidence>
<evidence type="ECO:0000256" key="2">
    <source>
        <dbReference type="ARBA" id="ARBA00005675"/>
    </source>
</evidence>
<reference evidence="11 12" key="1">
    <citation type="submission" date="2024-01" db="EMBL/GenBank/DDBJ databases">
        <title>Multi-omics insights into the function and evolution of sodium benzoate biodegradation pathways in Benzoatithermus flavus gen. nov., sp. nov. from hot spring.</title>
        <authorList>
            <person name="Hu C.-J."/>
            <person name="Li W.-J."/>
        </authorList>
    </citation>
    <scope>NUCLEOTIDE SEQUENCE [LARGE SCALE GENOMIC DNA]</scope>
    <source>
        <strain evidence="11 12">SYSU G07066</strain>
    </source>
</reference>
<name>A0ABU8XY62_9PROT</name>
<evidence type="ECO:0000256" key="1">
    <source>
        <dbReference type="ARBA" id="ARBA00004141"/>
    </source>
</evidence>
<dbReference type="PRINTS" id="PR00119">
    <property type="entry name" value="CATATPASE"/>
</dbReference>
<dbReference type="Proteomes" id="UP001375743">
    <property type="component" value="Unassembled WGS sequence"/>
</dbReference>
<feature type="transmembrane region" description="Helical" evidence="9">
    <location>
        <begin position="875"/>
        <end position="896"/>
    </location>
</feature>
<dbReference type="Gene3D" id="1.20.1110.10">
    <property type="entry name" value="Calcium-transporting ATPase, transmembrane domain"/>
    <property type="match status" value="1"/>
</dbReference>
<keyword evidence="5" id="KW-0067">ATP-binding</keyword>
<dbReference type="SMART" id="SM00831">
    <property type="entry name" value="Cation_ATPase_N"/>
    <property type="match status" value="1"/>
</dbReference>
<feature type="transmembrane region" description="Helical" evidence="9">
    <location>
        <begin position="772"/>
        <end position="791"/>
    </location>
</feature>
<dbReference type="Pfam" id="PF00122">
    <property type="entry name" value="E1-E2_ATPase"/>
    <property type="match status" value="1"/>
</dbReference>
<dbReference type="NCBIfam" id="TIGR01494">
    <property type="entry name" value="ATPase_P-type"/>
    <property type="match status" value="2"/>
</dbReference>
<keyword evidence="8 9" id="KW-0472">Membrane</keyword>
<dbReference type="SFLD" id="SFLDF00027">
    <property type="entry name" value="p-type_atpase"/>
    <property type="match status" value="1"/>
</dbReference>
<dbReference type="InterPro" id="IPR044492">
    <property type="entry name" value="P_typ_ATPase_HD_dom"/>
</dbReference>
<feature type="transmembrane region" description="Helical" evidence="9">
    <location>
        <begin position="700"/>
        <end position="724"/>
    </location>
</feature>
<evidence type="ECO:0000256" key="5">
    <source>
        <dbReference type="ARBA" id="ARBA00022840"/>
    </source>
</evidence>
<feature type="transmembrane region" description="Helical" evidence="9">
    <location>
        <begin position="87"/>
        <end position="106"/>
    </location>
</feature>
<dbReference type="EMBL" id="JBBLZC010000036">
    <property type="protein sequence ID" value="MEK0085846.1"/>
    <property type="molecule type" value="Genomic_DNA"/>
</dbReference>
<dbReference type="PANTHER" id="PTHR43294:SF20">
    <property type="entry name" value="P-TYPE ATPASE"/>
    <property type="match status" value="1"/>
</dbReference>
<feature type="transmembrane region" description="Helical" evidence="9">
    <location>
        <begin position="803"/>
        <end position="822"/>
    </location>
</feature>
<evidence type="ECO:0000256" key="3">
    <source>
        <dbReference type="ARBA" id="ARBA00022692"/>
    </source>
</evidence>
<gene>
    <name evidence="11" type="ORF">U1T56_22045</name>
</gene>
<dbReference type="SFLD" id="SFLDG00002">
    <property type="entry name" value="C1.7:_P-type_atpase_like"/>
    <property type="match status" value="1"/>
</dbReference>
<comment type="similarity">
    <text evidence="2">Belongs to the cation transport ATPase (P-type) (TC 3.A.3) family. Type IIA subfamily.</text>
</comment>
<dbReference type="Pfam" id="PF13246">
    <property type="entry name" value="Cation_ATPase"/>
    <property type="match status" value="1"/>
</dbReference>
<dbReference type="Gene3D" id="3.40.50.1000">
    <property type="entry name" value="HAD superfamily/HAD-like"/>
    <property type="match status" value="1"/>
</dbReference>
<comment type="subcellular location">
    <subcellularLocation>
        <location evidence="1">Membrane</location>
        <topology evidence="1">Multi-pass membrane protein</topology>
    </subcellularLocation>
</comment>
<dbReference type="InterPro" id="IPR023298">
    <property type="entry name" value="ATPase_P-typ_TM_dom_sf"/>
</dbReference>
<comment type="caution">
    <text evidence="11">The sequence shown here is derived from an EMBL/GenBank/DDBJ whole genome shotgun (WGS) entry which is preliminary data.</text>
</comment>
<proteinExistence type="inferred from homology"/>
<dbReference type="Gene3D" id="3.40.1110.10">
    <property type="entry name" value="Calcium-transporting ATPase, cytoplasmic domain N"/>
    <property type="match status" value="1"/>
</dbReference>
<keyword evidence="12" id="KW-1185">Reference proteome</keyword>
<sequence length="918" mass="97481">MEAVPGNETATPNWHALPAEAALAAVDGRAEGLSTAEALARRVRFGPNAVRPPAQRSALLRFLAQFHNVLIYVLLAAGLVTAALGDWIDATVIVAVVVINAAIGFIQEGRAEKALQAIRGLLSEQAVVLRDGRRQVVPAADLVPGDIVFLQSGDKVPADLRLLQVRSLQVQEAALTGESVPVQKTALPVPAEVPLGDRASLAFSGTLVTYGQGAGVVVATGDATEIGRIGRLLGETDDLTTPLLRQMADFSHKLAFLILAVAVLIFMVGHLGWKLPLQEMFSAAVALAVAAIPEGLPAVMTITLAIGVQRMARRNAIVRRLPAVETLGSVSVICSDKTGTLTRNEMMVESVATAMGLFEVSGEGYSPEGEIVPPAEAPPAAARRLLADVALGAVLCNESGLRRTRTGWQVDGDPMEGALLVLAHKAGIDADAAHRFHPRDDVIPFESEHRFMATLHHDHTGRRFLYVKGAPERIVAMCAREHGPEGDVPIDPARWQAELSAIARRGQRVLGLARKEMPPTTTMLAFADVEAGGCTLLCLFGIVDPPRREALAAVAACREAGIRVKMITGDHPDTALAIARQFRLENTDVALTGGDLDALDRAGFARAAAEVDVFARTTPEHKLRLVEALQAQGRIVAMTGDGVNDAPALKRADIGVAMGRRGTEAAKEAAQMVLVDDNFASIAHAVEEGRVVHDNLKKALLFFLGTNAAQALTITVAILFGWHLPITAAQILWVNLVTAITLGLALAFEVAEADVMRRPPRPAGEPLVGPLLAWRIALFGGLALLATLLVFELARRHGELTLARTMAVNTLVACEILFLFNVRRRSAAALSAEALKGLGPALASSGLIVLLQLVFTYWSPLGGLFGTVPLTARQWLPILLCALAMFVVIELEKLILRRWSGGVGRGHVTGRHGAPAGP</sequence>
<keyword evidence="3 9" id="KW-0812">Transmembrane</keyword>
<dbReference type="RefSeq" id="WP_418161696.1">
    <property type="nucleotide sequence ID" value="NZ_JBBLZC010000036.1"/>
</dbReference>
<accession>A0ABU8XY62</accession>
<dbReference type="InterPro" id="IPR001757">
    <property type="entry name" value="P_typ_ATPase"/>
</dbReference>
<dbReference type="SUPFAM" id="SSF81653">
    <property type="entry name" value="Calcium ATPase, transduction domain A"/>
    <property type="match status" value="1"/>
</dbReference>